<keyword evidence="1" id="KW-0472">Membrane</keyword>
<evidence type="ECO:0000313" key="2">
    <source>
        <dbReference type="EMBL" id="SJZ73479.1"/>
    </source>
</evidence>
<organism evidence="2 3">
    <name type="scientific">Trichlorobacter thiogenes</name>
    <dbReference type="NCBI Taxonomy" id="115783"/>
    <lineage>
        <taxon>Bacteria</taxon>
        <taxon>Pseudomonadati</taxon>
        <taxon>Thermodesulfobacteriota</taxon>
        <taxon>Desulfuromonadia</taxon>
        <taxon>Geobacterales</taxon>
        <taxon>Geobacteraceae</taxon>
        <taxon>Trichlorobacter</taxon>
    </lineage>
</organism>
<keyword evidence="1" id="KW-1133">Transmembrane helix</keyword>
<dbReference type="AlphaFoldDB" id="A0A1T4N2B4"/>
<dbReference type="Proteomes" id="UP000190102">
    <property type="component" value="Unassembled WGS sequence"/>
</dbReference>
<keyword evidence="3" id="KW-1185">Reference proteome</keyword>
<dbReference type="EMBL" id="FUWR01000006">
    <property type="protein sequence ID" value="SJZ73479.1"/>
    <property type="molecule type" value="Genomic_DNA"/>
</dbReference>
<proteinExistence type="predicted"/>
<evidence type="ECO:0000313" key="3">
    <source>
        <dbReference type="Proteomes" id="UP000190102"/>
    </source>
</evidence>
<name>A0A1T4N2B4_9BACT</name>
<feature type="transmembrane region" description="Helical" evidence="1">
    <location>
        <begin position="20"/>
        <end position="43"/>
    </location>
</feature>
<evidence type="ECO:0000256" key="1">
    <source>
        <dbReference type="SAM" id="Phobius"/>
    </source>
</evidence>
<reference evidence="3" key="1">
    <citation type="submission" date="2017-02" db="EMBL/GenBank/DDBJ databases">
        <authorList>
            <person name="Varghese N."/>
            <person name="Submissions S."/>
        </authorList>
    </citation>
    <scope>NUCLEOTIDE SEQUENCE [LARGE SCALE GENOMIC DNA]</scope>
    <source>
        <strain evidence="3">ATCC BAA-34</strain>
    </source>
</reference>
<protein>
    <submittedName>
        <fullName evidence="2">Uncharacterized protein</fullName>
    </submittedName>
</protein>
<keyword evidence="1" id="KW-0812">Transmembrane</keyword>
<sequence>MTELFSAIGHVKSVYTLVDFYQYIKTVEYLICVAFFVGFPMFYRYMMSGKSSTQEAAH</sequence>
<accession>A0A1T4N2B4</accession>
<gene>
    <name evidence="2" type="ORF">SAMN02745119_01494</name>
</gene>
<dbReference type="RefSeq" id="WP_167370383.1">
    <property type="nucleotide sequence ID" value="NZ_FUWR01000006.1"/>
</dbReference>
<dbReference type="STRING" id="115783.SAMN02745119_01494"/>